<gene>
    <name evidence="2" type="ORF">HMN09_01423800</name>
</gene>
<evidence type="ECO:0000313" key="3">
    <source>
        <dbReference type="Proteomes" id="UP000613580"/>
    </source>
</evidence>
<dbReference type="AlphaFoldDB" id="A0A8H6RXE9"/>
<dbReference type="OrthoDB" id="2418900at2759"/>
<sequence>MVIDDPDLDTIPLPPGLSDPFAAADAWVPPQRVPTPPPPEPIPQSRRARVDDVPDQDDPENMARYVQPFVDPVTGRVGDAGRPLRRERTSFDRLRDEMRRSGASQTGTDEFLNLKSTRRQNHSFHNNHAFLKKVDALPTGPDWTCHVLTITGDKLDETGQRMTEEVELWIRDPVECIREIIGNPAFKEHTAYAPERVYSCNPASEDDRILDESWTADEWHRLQERLARLGKHDACVSPVILATDKTKLTDFGGDKAAYPGYIGIANTGKEIRRQPSTHSLATYRLFHKCMSILLEPLVAAGTDGVEMVCADGWVRRVFPILCAYVADHPEQCLVAVCKQNRCPRCLVQHGERGDNLSEPPLRSQDDTLRILRDHKERKNIPEFKDHGLNAVYQPFWANLPHTDIFTCFSPDLLHQLHKGVFKDHLVSWCMSIVGEAEFDARFIAMNGFCGPAALKKGISGVSQWTGKEHKEMAKVLVGVMTGAVDPRVLTVVKSLVDFIYYAQLQSHTKRTLDAPRRPSTPSTPTRTYSSTSASGNTSIFRRYTPCSTTSMVFGVSARATALIRSIRSAFISTTEERRREAIGLRTRFIAWYDVEEGLVDPAPAPDEEDEPGPQLVGQLVSAQRRTTYTIAKHSPAPRRTVTQIREHEFDFYDVFHQIKLSPPPNRYISPKQRSIRLRAMPAVAPKDRKAGSSAIFDTALVIVDPDEYRYSSGLAGLQPARIRLLFRLPPHLGSYAHPLAYIEWYTPLNGPDPVSGMYTTRLSTRNHLANTAVIPADRIALLPSNGADATRSGSELDGIQRLRFSADILFQSLHPFAL</sequence>
<organism evidence="2 3">
    <name type="scientific">Mycena chlorophos</name>
    <name type="common">Agaric fungus</name>
    <name type="synonym">Agaricus chlorophos</name>
    <dbReference type="NCBI Taxonomy" id="658473"/>
    <lineage>
        <taxon>Eukaryota</taxon>
        <taxon>Fungi</taxon>
        <taxon>Dikarya</taxon>
        <taxon>Basidiomycota</taxon>
        <taxon>Agaricomycotina</taxon>
        <taxon>Agaricomycetes</taxon>
        <taxon>Agaricomycetidae</taxon>
        <taxon>Agaricales</taxon>
        <taxon>Marasmiineae</taxon>
        <taxon>Mycenaceae</taxon>
        <taxon>Mycena</taxon>
    </lineage>
</organism>
<name>A0A8H6RXE9_MYCCL</name>
<feature type="region of interest" description="Disordered" evidence="1">
    <location>
        <begin position="510"/>
        <end position="534"/>
    </location>
</feature>
<dbReference type="Pfam" id="PF18759">
    <property type="entry name" value="Plavaka"/>
    <property type="match status" value="1"/>
</dbReference>
<comment type="caution">
    <text evidence="2">The sequence shown here is derived from an EMBL/GenBank/DDBJ whole genome shotgun (WGS) entry which is preliminary data.</text>
</comment>
<dbReference type="InterPro" id="IPR041078">
    <property type="entry name" value="Plavaka"/>
</dbReference>
<protein>
    <submittedName>
        <fullName evidence="2">Uncharacterized protein</fullName>
    </submittedName>
</protein>
<keyword evidence="3" id="KW-1185">Reference proteome</keyword>
<evidence type="ECO:0000313" key="2">
    <source>
        <dbReference type="EMBL" id="KAF7288146.1"/>
    </source>
</evidence>
<dbReference type="Proteomes" id="UP000613580">
    <property type="component" value="Unassembled WGS sequence"/>
</dbReference>
<feature type="compositionally biased region" description="Pro residues" evidence="1">
    <location>
        <begin position="31"/>
        <end position="42"/>
    </location>
</feature>
<dbReference type="EMBL" id="JACAZE010000050">
    <property type="protein sequence ID" value="KAF7288146.1"/>
    <property type="molecule type" value="Genomic_DNA"/>
</dbReference>
<reference evidence="2" key="1">
    <citation type="submission" date="2020-05" db="EMBL/GenBank/DDBJ databases">
        <title>Mycena genomes resolve the evolution of fungal bioluminescence.</title>
        <authorList>
            <person name="Tsai I.J."/>
        </authorList>
    </citation>
    <scope>NUCLEOTIDE SEQUENCE</scope>
    <source>
        <strain evidence="2">110903Hualien_Pintung</strain>
    </source>
</reference>
<feature type="compositionally biased region" description="Low complexity" evidence="1">
    <location>
        <begin position="517"/>
        <end position="532"/>
    </location>
</feature>
<feature type="region of interest" description="Disordered" evidence="1">
    <location>
        <begin position="1"/>
        <end position="60"/>
    </location>
</feature>
<accession>A0A8H6RXE9</accession>
<evidence type="ECO:0000256" key="1">
    <source>
        <dbReference type="SAM" id="MobiDB-lite"/>
    </source>
</evidence>
<proteinExistence type="predicted"/>